<dbReference type="InterPro" id="IPR001932">
    <property type="entry name" value="PPM-type_phosphatase-like_dom"/>
</dbReference>
<name>A0A8H6S9S5_9AGAR</name>
<dbReference type="EC" id="3.1.3.16" evidence="1"/>
<dbReference type="InterPro" id="IPR036457">
    <property type="entry name" value="PPM-type-like_dom_sf"/>
</dbReference>
<dbReference type="PANTHER" id="PTHR12320">
    <property type="entry name" value="PROTEIN PHOSPHATASE 2C"/>
    <property type="match status" value="1"/>
</dbReference>
<reference evidence="3" key="1">
    <citation type="submission" date="2020-05" db="EMBL/GenBank/DDBJ databases">
        <title>Mycena genomes resolve the evolution of fungal bioluminescence.</title>
        <authorList>
            <person name="Tsai I.J."/>
        </authorList>
    </citation>
    <scope>NUCLEOTIDE SEQUENCE</scope>
    <source>
        <strain evidence="3">171206Taipei</strain>
    </source>
</reference>
<dbReference type="EMBL" id="JACAZF010000009">
    <property type="protein sequence ID" value="KAF7294938.1"/>
    <property type="molecule type" value="Genomic_DNA"/>
</dbReference>
<organism evidence="3 4">
    <name type="scientific">Mycena indigotica</name>
    <dbReference type="NCBI Taxonomy" id="2126181"/>
    <lineage>
        <taxon>Eukaryota</taxon>
        <taxon>Fungi</taxon>
        <taxon>Dikarya</taxon>
        <taxon>Basidiomycota</taxon>
        <taxon>Agaricomycotina</taxon>
        <taxon>Agaricomycetes</taxon>
        <taxon>Agaricomycetidae</taxon>
        <taxon>Agaricales</taxon>
        <taxon>Marasmiineae</taxon>
        <taxon>Mycenaceae</taxon>
        <taxon>Mycena</taxon>
    </lineage>
</organism>
<keyword evidence="1" id="KW-0479">Metal-binding</keyword>
<comment type="similarity">
    <text evidence="1">Belongs to the PP2C family.</text>
</comment>
<dbReference type="SMART" id="SM00332">
    <property type="entry name" value="PP2Cc"/>
    <property type="match status" value="1"/>
</dbReference>
<dbReference type="AlphaFoldDB" id="A0A8H6S9S5"/>
<dbReference type="GO" id="GO:0004722">
    <property type="term" value="F:protein serine/threonine phosphatase activity"/>
    <property type="evidence" value="ECO:0007669"/>
    <property type="project" value="UniProtKB-EC"/>
</dbReference>
<dbReference type="PANTHER" id="PTHR12320:SF1">
    <property type="entry name" value="PROTEIN PHOSPHATASE PTC7 HOMOLOG"/>
    <property type="match status" value="1"/>
</dbReference>
<dbReference type="InterPro" id="IPR039123">
    <property type="entry name" value="PPTC7"/>
</dbReference>
<evidence type="ECO:0000256" key="1">
    <source>
        <dbReference type="RuleBase" id="RU366020"/>
    </source>
</evidence>
<dbReference type="PROSITE" id="PS51746">
    <property type="entry name" value="PPM_2"/>
    <property type="match status" value="1"/>
</dbReference>
<dbReference type="GO" id="GO:0046872">
    <property type="term" value="F:metal ion binding"/>
    <property type="evidence" value="ECO:0007669"/>
    <property type="project" value="UniProtKB-UniRule"/>
</dbReference>
<sequence length="404" mass="45096">MSFRYAFSRVSGYFNAARRVQARLISSSSYHFHVAASWAAKPPYPATRRMRPFKPNPAIVSWRDKTLTKLGSPQASPGEDFLFTRTQGQRLVFGVADGVGGWQDQGVDPSLFSQALMYYADMHSVNASPSECMKLAYDSVLKDDEVSVGSSTACILSLDASSGSLTTANLGDSGFCIYRNSTIFYASRPQTHHFNCPRQLSKLKDRSWDFSSDRAIVDHPRAASLHDEALADGDIVIAYTDGVSDNVWPAEIAQICGLALDRQDSEDTKAQLIASSVVYNARKFMFNQNRVSPFEAEARQHHKRMPGGKVDECVEYIVLCVYQLFPVPQLLLLLSRKQSLDAGFIHLVGPLLVHGSPFNETLDHPRGCQRILLQGDIIVSVNEQVWLNKDFSREFLLKYQVAHF</sequence>
<comment type="cofactor">
    <cofactor evidence="1">
        <name>Mn(2+)</name>
        <dbReference type="ChEBI" id="CHEBI:29035"/>
    </cofactor>
</comment>
<dbReference type="SMART" id="SM00331">
    <property type="entry name" value="PP2C_SIG"/>
    <property type="match status" value="1"/>
</dbReference>
<comment type="caution">
    <text evidence="3">The sequence shown here is derived from an EMBL/GenBank/DDBJ whole genome shotgun (WGS) entry which is preliminary data.</text>
</comment>
<keyword evidence="1" id="KW-0378">Hydrolase</keyword>
<dbReference type="SUPFAM" id="SSF81606">
    <property type="entry name" value="PP2C-like"/>
    <property type="match status" value="1"/>
</dbReference>
<feature type="domain" description="PPM-type phosphatase" evidence="2">
    <location>
        <begin position="61"/>
        <end position="321"/>
    </location>
</feature>
<comment type="catalytic activity">
    <reaction evidence="1">
        <text>O-phospho-L-threonyl-[protein] + H2O = L-threonyl-[protein] + phosphate</text>
        <dbReference type="Rhea" id="RHEA:47004"/>
        <dbReference type="Rhea" id="RHEA-COMP:11060"/>
        <dbReference type="Rhea" id="RHEA-COMP:11605"/>
        <dbReference type="ChEBI" id="CHEBI:15377"/>
        <dbReference type="ChEBI" id="CHEBI:30013"/>
        <dbReference type="ChEBI" id="CHEBI:43474"/>
        <dbReference type="ChEBI" id="CHEBI:61977"/>
        <dbReference type="EC" id="3.1.3.16"/>
    </reaction>
</comment>
<keyword evidence="1" id="KW-0904">Protein phosphatase</keyword>
<gene>
    <name evidence="3" type="ORF">MIND_01031900</name>
</gene>
<comment type="cofactor">
    <cofactor evidence="1">
        <name>Mg(2+)</name>
        <dbReference type="ChEBI" id="CHEBI:18420"/>
    </cofactor>
</comment>
<dbReference type="RefSeq" id="XP_037216301.1">
    <property type="nucleotide sequence ID" value="XM_037366907.1"/>
</dbReference>
<dbReference type="Proteomes" id="UP000636479">
    <property type="component" value="Unassembled WGS sequence"/>
</dbReference>
<dbReference type="OrthoDB" id="60843at2759"/>
<accession>A0A8H6S9S5</accession>
<keyword evidence="4" id="KW-1185">Reference proteome</keyword>
<evidence type="ECO:0000313" key="3">
    <source>
        <dbReference type="EMBL" id="KAF7294938.1"/>
    </source>
</evidence>
<dbReference type="GeneID" id="59349423"/>
<keyword evidence="1" id="KW-0460">Magnesium</keyword>
<comment type="catalytic activity">
    <reaction evidence="1">
        <text>O-phospho-L-seryl-[protein] + H2O = L-seryl-[protein] + phosphate</text>
        <dbReference type="Rhea" id="RHEA:20629"/>
        <dbReference type="Rhea" id="RHEA-COMP:9863"/>
        <dbReference type="Rhea" id="RHEA-COMP:11604"/>
        <dbReference type="ChEBI" id="CHEBI:15377"/>
        <dbReference type="ChEBI" id="CHEBI:29999"/>
        <dbReference type="ChEBI" id="CHEBI:43474"/>
        <dbReference type="ChEBI" id="CHEBI:83421"/>
        <dbReference type="EC" id="3.1.3.16"/>
    </reaction>
</comment>
<keyword evidence="1" id="KW-0464">Manganese</keyword>
<proteinExistence type="inferred from homology"/>
<evidence type="ECO:0000313" key="4">
    <source>
        <dbReference type="Proteomes" id="UP000636479"/>
    </source>
</evidence>
<evidence type="ECO:0000259" key="2">
    <source>
        <dbReference type="PROSITE" id="PS51746"/>
    </source>
</evidence>
<protein>
    <recommendedName>
        <fullName evidence="1">Protein phosphatase</fullName>
        <ecNumber evidence="1">3.1.3.16</ecNumber>
    </recommendedName>
</protein>
<dbReference type="Gene3D" id="3.60.40.10">
    <property type="entry name" value="PPM-type phosphatase domain"/>
    <property type="match status" value="1"/>
</dbReference>